<gene>
    <name evidence="1" type="ORF">SDC9_176323</name>
</gene>
<dbReference type="EMBL" id="VSSQ01079323">
    <property type="protein sequence ID" value="MPN28878.1"/>
    <property type="molecule type" value="Genomic_DNA"/>
</dbReference>
<organism evidence="1">
    <name type="scientific">bioreactor metagenome</name>
    <dbReference type="NCBI Taxonomy" id="1076179"/>
    <lineage>
        <taxon>unclassified sequences</taxon>
        <taxon>metagenomes</taxon>
        <taxon>ecological metagenomes</taxon>
    </lineage>
</organism>
<dbReference type="AlphaFoldDB" id="A0A645GPN5"/>
<reference evidence="1" key="1">
    <citation type="submission" date="2019-08" db="EMBL/GenBank/DDBJ databases">
        <authorList>
            <person name="Kucharzyk K."/>
            <person name="Murdoch R.W."/>
            <person name="Higgins S."/>
            <person name="Loffler F."/>
        </authorList>
    </citation>
    <scope>NUCLEOTIDE SEQUENCE</scope>
</reference>
<sequence length="66" mass="7173">MPEVVSIHPKTPAQDKIYITTAEVSAELRNILNKFFNLISLYTNIPTKSAYTTATPAASVGVKIPP</sequence>
<protein>
    <submittedName>
        <fullName evidence="1">Uncharacterized protein</fullName>
    </submittedName>
</protein>
<comment type="caution">
    <text evidence="1">The sequence shown here is derived from an EMBL/GenBank/DDBJ whole genome shotgun (WGS) entry which is preliminary data.</text>
</comment>
<name>A0A645GPN5_9ZZZZ</name>
<evidence type="ECO:0000313" key="1">
    <source>
        <dbReference type="EMBL" id="MPN28878.1"/>
    </source>
</evidence>
<accession>A0A645GPN5</accession>
<proteinExistence type="predicted"/>